<feature type="non-terminal residue" evidence="1">
    <location>
        <position position="240"/>
    </location>
</feature>
<feature type="non-terminal residue" evidence="1">
    <location>
        <position position="1"/>
    </location>
</feature>
<gene>
    <name evidence="1" type="ORF">S01H1_74521</name>
</gene>
<organism evidence="1">
    <name type="scientific">marine sediment metagenome</name>
    <dbReference type="NCBI Taxonomy" id="412755"/>
    <lineage>
        <taxon>unclassified sequences</taxon>
        <taxon>metagenomes</taxon>
        <taxon>ecological metagenomes</taxon>
    </lineage>
</organism>
<comment type="caution">
    <text evidence="1">The sequence shown here is derived from an EMBL/GenBank/DDBJ whole genome shotgun (WGS) entry which is preliminary data.</text>
</comment>
<dbReference type="EMBL" id="BARS01049862">
    <property type="protein sequence ID" value="GAG37549.1"/>
    <property type="molecule type" value="Genomic_DNA"/>
</dbReference>
<sequence length="240" mass="26571">FLAETPINRYNGDFKLDLYEPGDDVTASSASEFWLTSKDVSGVRLTTTPESQYGTYTADFDGDEITSYFDGLPVQFPFDIDVTFRISTGAIAGFYRAKDISGTVGQTATVIKAVRGEADLAIGALDNKLNLQPGYKPPISEPDYWDDGDAPTFTPSLGVAVEWEATRGGENWEGPFVLCAESERTDSFEIDFKFVQGLAKRDSEGSLVNHTVVVQLAWRDFGQTSWNYEPEYSWTNNTLD</sequence>
<protein>
    <submittedName>
        <fullName evidence="1">Uncharacterized protein</fullName>
    </submittedName>
</protein>
<proteinExistence type="predicted"/>
<accession>X0X2W7</accession>
<name>X0X2W7_9ZZZZ</name>
<dbReference type="AlphaFoldDB" id="X0X2W7"/>
<evidence type="ECO:0000313" key="1">
    <source>
        <dbReference type="EMBL" id="GAG37549.1"/>
    </source>
</evidence>
<reference evidence="1" key="1">
    <citation type="journal article" date="2014" name="Front. Microbiol.">
        <title>High frequency of phylogenetically diverse reductive dehalogenase-homologous genes in deep subseafloor sedimentary metagenomes.</title>
        <authorList>
            <person name="Kawai M."/>
            <person name="Futagami T."/>
            <person name="Toyoda A."/>
            <person name="Takaki Y."/>
            <person name="Nishi S."/>
            <person name="Hori S."/>
            <person name="Arai W."/>
            <person name="Tsubouchi T."/>
            <person name="Morono Y."/>
            <person name="Uchiyama I."/>
            <person name="Ito T."/>
            <person name="Fujiyama A."/>
            <person name="Inagaki F."/>
            <person name="Takami H."/>
        </authorList>
    </citation>
    <scope>NUCLEOTIDE SEQUENCE</scope>
    <source>
        <strain evidence="1">Expedition CK06-06</strain>
    </source>
</reference>